<keyword evidence="3" id="KW-0663">Pyridoxal phosphate</keyword>
<accession>A0A1H3JI13</accession>
<gene>
    <name evidence="4" type="ORF">SAMN05216564_10520</name>
</gene>
<sequence>MTETFEFATEAVHRGETTSEQQYLSADVVSPIHLATHHEMEAPGELKNGYKYSRFGNPTRDALESRLAHLTGGSEAIAFNSGTAAITTAALALCDPGDHFIAFDGVYGGTRLLLEDLFRDVLDVEVEYVDARSPETVEEHVREDTALFWMESPTNPLLKLCDIAELAGVADAHEVPLCVDNTFATPYLQQPLELGADVVVHSTTKYLNGHSDSTGGAVATNDPAIAERVSTLQEYVFGNALSPFDAYLVLRGMKTLPLRMEQHEANAQAIAGFLADHSKVEEVHYPGLESHPQHDLAGQQMDGFGGIVSFELEASEAETRAFIEELEVFTVAVSLGGVESLVDHPWTMSASFISPEERRAAGVSDSLVRMPVGIEDKTDLIQDVEQSLSRM</sequence>
<dbReference type="InterPro" id="IPR015422">
    <property type="entry name" value="PyrdxlP-dep_Trfase_small"/>
</dbReference>
<dbReference type="InterPro" id="IPR015421">
    <property type="entry name" value="PyrdxlP-dep_Trfase_major"/>
</dbReference>
<dbReference type="Pfam" id="PF01053">
    <property type="entry name" value="Cys_Met_Meta_PP"/>
    <property type="match status" value="1"/>
</dbReference>
<dbReference type="InterPro" id="IPR054542">
    <property type="entry name" value="Cys_met_metab_PP"/>
</dbReference>
<evidence type="ECO:0000256" key="3">
    <source>
        <dbReference type="ARBA" id="ARBA00022898"/>
    </source>
</evidence>
<organism evidence="4 5">
    <name type="scientific">Halopenitus persicus</name>
    <dbReference type="NCBI Taxonomy" id="1048396"/>
    <lineage>
        <taxon>Archaea</taxon>
        <taxon>Methanobacteriati</taxon>
        <taxon>Methanobacteriota</taxon>
        <taxon>Stenosarchaea group</taxon>
        <taxon>Halobacteria</taxon>
        <taxon>Halobacteriales</taxon>
        <taxon>Haloferacaceae</taxon>
        <taxon>Halopenitus</taxon>
    </lineage>
</organism>
<dbReference type="OrthoDB" id="43458at2157"/>
<dbReference type="AlphaFoldDB" id="A0A1H3JI13"/>
<dbReference type="GO" id="GO:0009086">
    <property type="term" value="P:methionine biosynthetic process"/>
    <property type="evidence" value="ECO:0007669"/>
    <property type="project" value="UniProtKB-ARBA"/>
</dbReference>
<proteinExistence type="inferred from homology"/>
<dbReference type="PANTHER" id="PTHR11808:SF15">
    <property type="entry name" value="CYSTATHIONINE GAMMA-LYASE"/>
    <property type="match status" value="1"/>
</dbReference>
<name>A0A1H3JI13_9EURY</name>
<reference evidence="5" key="1">
    <citation type="submission" date="2016-10" db="EMBL/GenBank/DDBJ databases">
        <authorList>
            <person name="Varghese N."/>
            <person name="Submissions S."/>
        </authorList>
    </citation>
    <scope>NUCLEOTIDE SEQUENCE [LARGE SCALE GENOMIC DNA]</scope>
    <source>
        <strain evidence="5">DC30,IBRC 10041,KCTC 4046</strain>
    </source>
</reference>
<dbReference type="GO" id="GO:0005737">
    <property type="term" value="C:cytoplasm"/>
    <property type="evidence" value="ECO:0007669"/>
    <property type="project" value="TreeGrafter"/>
</dbReference>
<dbReference type="InterPro" id="IPR000277">
    <property type="entry name" value="Cys/Met-Metab_PyrdxlP-dep_enz"/>
</dbReference>
<protein>
    <submittedName>
        <fullName evidence="4">Cystathionine gamma-synthase</fullName>
    </submittedName>
</protein>
<dbReference type="PROSITE" id="PS00868">
    <property type="entry name" value="CYS_MET_METAB_PP"/>
    <property type="match status" value="1"/>
</dbReference>
<comment type="cofactor">
    <cofactor evidence="1">
        <name>pyridoxal 5'-phosphate</name>
        <dbReference type="ChEBI" id="CHEBI:597326"/>
    </cofactor>
</comment>
<evidence type="ECO:0000313" key="5">
    <source>
        <dbReference type="Proteomes" id="UP000199079"/>
    </source>
</evidence>
<dbReference type="SUPFAM" id="SSF53383">
    <property type="entry name" value="PLP-dependent transferases"/>
    <property type="match status" value="1"/>
</dbReference>
<dbReference type="GO" id="GO:0019343">
    <property type="term" value="P:cysteine biosynthetic process via cystathionine"/>
    <property type="evidence" value="ECO:0007669"/>
    <property type="project" value="TreeGrafter"/>
</dbReference>
<dbReference type="GO" id="GO:0030170">
    <property type="term" value="F:pyridoxal phosphate binding"/>
    <property type="evidence" value="ECO:0007669"/>
    <property type="project" value="InterPro"/>
</dbReference>
<dbReference type="CDD" id="cd00614">
    <property type="entry name" value="CGS_like"/>
    <property type="match status" value="1"/>
</dbReference>
<dbReference type="EMBL" id="FNPC01000005">
    <property type="protein sequence ID" value="SDY39571.1"/>
    <property type="molecule type" value="Genomic_DNA"/>
</dbReference>
<dbReference type="Gene3D" id="3.40.640.10">
    <property type="entry name" value="Type I PLP-dependent aspartate aminotransferase-like (Major domain)"/>
    <property type="match status" value="1"/>
</dbReference>
<dbReference type="InterPro" id="IPR015424">
    <property type="entry name" value="PyrdxlP-dep_Trfase"/>
</dbReference>
<evidence type="ECO:0000256" key="2">
    <source>
        <dbReference type="ARBA" id="ARBA00009077"/>
    </source>
</evidence>
<dbReference type="GO" id="GO:0019346">
    <property type="term" value="P:transsulfuration"/>
    <property type="evidence" value="ECO:0007669"/>
    <property type="project" value="InterPro"/>
</dbReference>
<dbReference type="RefSeq" id="WP_092732564.1">
    <property type="nucleotide sequence ID" value="NZ_FNPC01000005.1"/>
</dbReference>
<dbReference type="FunFam" id="3.40.640.10:FF:000046">
    <property type="entry name" value="Cystathionine gamma-lyase"/>
    <property type="match status" value="1"/>
</dbReference>
<dbReference type="FunFam" id="3.90.1150.10:FF:000033">
    <property type="entry name" value="Cystathionine gamma-synthase"/>
    <property type="match status" value="1"/>
</dbReference>
<dbReference type="PANTHER" id="PTHR11808">
    <property type="entry name" value="TRANS-SULFURATION ENZYME FAMILY MEMBER"/>
    <property type="match status" value="1"/>
</dbReference>
<dbReference type="Gene3D" id="3.90.1150.10">
    <property type="entry name" value="Aspartate Aminotransferase, domain 1"/>
    <property type="match status" value="1"/>
</dbReference>
<dbReference type="Proteomes" id="UP000199079">
    <property type="component" value="Unassembled WGS sequence"/>
</dbReference>
<evidence type="ECO:0000256" key="1">
    <source>
        <dbReference type="ARBA" id="ARBA00001933"/>
    </source>
</evidence>
<keyword evidence="5" id="KW-1185">Reference proteome</keyword>
<evidence type="ECO:0000313" key="4">
    <source>
        <dbReference type="EMBL" id="SDY39571.1"/>
    </source>
</evidence>
<dbReference type="PIRSF" id="PIRSF001434">
    <property type="entry name" value="CGS"/>
    <property type="match status" value="1"/>
</dbReference>
<comment type="similarity">
    <text evidence="2">Belongs to the trans-sulfuration enzymes family.</text>
</comment>
<dbReference type="GO" id="GO:0004123">
    <property type="term" value="F:cystathionine gamma-lyase activity"/>
    <property type="evidence" value="ECO:0007669"/>
    <property type="project" value="TreeGrafter"/>
</dbReference>